<name>A0A2P5I593_DIAHE</name>
<dbReference type="EMBL" id="MAVT02000251">
    <property type="protein sequence ID" value="POS77666.1"/>
    <property type="molecule type" value="Genomic_DNA"/>
</dbReference>
<dbReference type="InParanoid" id="A0A2P5I593"/>
<dbReference type="Proteomes" id="UP000094444">
    <property type="component" value="Unassembled WGS sequence"/>
</dbReference>
<proteinExistence type="predicted"/>
<dbReference type="AlphaFoldDB" id="A0A2P5I593"/>
<organism evidence="1 2">
    <name type="scientific">Diaporthe helianthi</name>
    <dbReference type="NCBI Taxonomy" id="158607"/>
    <lineage>
        <taxon>Eukaryota</taxon>
        <taxon>Fungi</taxon>
        <taxon>Dikarya</taxon>
        <taxon>Ascomycota</taxon>
        <taxon>Pezizomycotina</taxon>
        <taxon>Sordariomycetes</taxon>
        <taxon>Sordariomycetidae</taxon>
        <taxon>Diaporthales</taxon>
        <taxon>Diaporthaceae</taxon>
        <taxon>Diaporthe</taxon>
    </lineage>
</organism>
<sequence>MPPAKEILKLPVFQDSIPTPYMMSSSDSAIIGNATLACTLSTSAITARELAEKPESAIAMANALQRIKTAVTTIISARGIPSNSRTAGAIWAAVLDSCLREARGLADRLDEPDLARQEAARLEGLLASGGADAIAIQYCKRNGILVAT</sequence>
<evidence type="ECO:0000313" key="1">
    <source>
        <dbReference type="EMBL" id="POS77666.1"/>
    </source>
</evidence>
<dbReference type="OrthoDB" id="10399919at2759"/>
<keyword evidence="2" id="KW-1185">Reference proteome</keyword>
<reference evidence="1" key="1">
    <citation type="submission" date="2017-09" db="EMBL/GenBank/DDBJ databases">
        <title>Polyketide synthases of a Diaporthe helianthi virulent isolate.</title>
        <authorList>
            <person name="Baroncelli R."/>
        </authorList>
    </citation>
    <scope>NUCLEOTIDE SEQUENCE [LARGE SCALE GENOMIC DNA]</scope>
    <source>
        <strain evidence="1">7/96</strain>
    </source>
</reference>
<gene>
    <name evidence="1" type="ORF">DHEL01_v203946</name>
</gene>
<accession>A0A2P5I593</accession>
<evidence type="ECO:0000313" key="2">
    <source>
        <dbReference type="Proteomes" id="UP000094444"/>
    </source>
</evidence>
<comment type="caution">
    <text evidence="1">The sequence shown here is derived from an EMBL/GenBank/DDBJ whole genome shotgun (WGS) entry which is preliminary data.</text>
</comment>
<protein>
    <submittedName>
        <fullName evidence="1">Uncharacterized protein</fullName>
    </submittedName>
</protein>